<keyword evidence="5" id="KW-0430">Lectin</keyword>
<evidence type="ECO:0000259" key="8">
    <source>
        <dbReference type="SMART" id="SM00607"/>
    </source>
</evidence>
<dbReference type="SMART" id="SM00607">
    <property type="entry name" value="FTP"/>
    <property type="match status" value="1"/>
</dbReference>
<dbReference type="AlphaFoldDB" id="B7P303"/>
<protein>
    <recommendedName>
        <fullName evidence="8">Fucolectin tachylectin-4 pentraxin-1 domain-containing protein</fullName>
    </recommendedName>
</protein>
<dbReference type="VEuPathDB" id="VectorBase:ISCP_028537"/>
<dbReference type="OrthoDB" id="6502204at2759"/>
<dbReference type="PANTHER" id="PTHR45713:SF6">
    <property type="entry name" value="F5_8 TYPE C DOMAIN-CONTAINING PROTEIN"/>
    <property type="match status" value="1"/>
</dbReference>
<dbReference type="GO" id="GO:0046872">
    <property type="term" value="F:metal ion binding"/>
    <property type="evidence" value="ECO:0007669"/>
    <property type="project" value="UniProtKB-KW"/>
</dbReference>
<dbReference type="EMBL" id="ABJB010360551">
    <property type="status" value="NOT_ANNOTATED_CDS"/>
    <property type="molecule type" value="Genomic_DNA"/>
</dbReference>
<dbReference type="EMBL" id="ABJB010460956">
    <property type="status" value="NOT_ANNOTATED_CDS"/>
    <property type="molecule type" value="Genomic_DNA"/>
</dbReference>
<dbReference type="InterPro" id="IPR017920">
    <property type="entry name" value="COMM"/>
</dbReference>
<name>B7P303_IXOSC</name>
<comment type="subunit">
    <text evidence="3">Homotrimer.</text>
</comment>
<evidence type="ECO:0000256" key="5">
    <source>
        <dbReference type="ARBA" id="ARBA00022734"/>
    </source>
</evidence>
<dbReference type="Gene3D" id="2.60.120.260">
    <property type="entry name" value="Galactose-binding domain-like"/>
    <property type="match status" value="1"/>
</dbReference>
<keyword evidence="4" id="KW-0479">Metal-binding</keyword>
<dbReference type="InterPro" id="IPR006585">
    <property type="entry name" value="FTP1"/>
</dbReference>
<dbReference type="PANTHER" id="PTHR45713">
    <property type="entry name" value="FTP DOMAIN-CONTAINING PROTEIN"/>
    <property type="match status" value="1"/>
</dbReference>
<dbReference type="InterPro" id="IPR000421">
    <property type="entry name" value="FA58C"/>
</dbReference>
<keyword evidence="11" id="KW-1185">Reference proteome</keyword>
<reference evidence="10" key="2">
    <citation type="submission" date="2020-05" db="UniProtKB">
        <authorList>
            <consortium name="EnsemblMetazoa"/>
        </authorList>
    </citation>
    <scope>IDENTIFICATION</scope>
    <source>
        <strain evidence="10">wikel</strain>
    </source>
</reference>
<dbReference type="VEuPathDB" id="VectorBase:ISCW000701"/>
<dbReference type="EMBL" id="ABJB010861612">
    <property type="status" value="NOT_ANNOTATED_CDS"/>
    <property type="molecule type" value="Genomic_DNA"/>
</dbReference>
<organism>
    <name type="scientific">Ixodes scapularis</name>
    <name type="common">Black-legged tick</name>
    <name type="synonym">Deer tick</name>
    <dbReference type="NCBI Taxonomy" id="6945"/>
    <lineage>
        <taxon>Eukaryota</taxon>
        <taxon>Metazoa</taxon>
        <taxon>Ecdysozoa</taxon>
        <taxon>Arthropoda</taxon>
        <taxon>Chelicerata</taxon>
        <taxon>Arachnida</taxon>
        <taxon>Acari</taxon>
        <taxon>Parasitiformes</taxon>
        <taxon>Ixodida</taxon>
        <taxon>Ixodoidea</taxon>
        <taxon>Ixodidae</taxon>
        <taxon>Ixodinae</taxon>
        <taxon>Ixodes</taxon>
    </lineage>
</organism>
<keyword evidence="7" id="KW-1015">Disulfide bond</keyword>
<dbReference type="InterPro" id="IPR008979">
    <property type="entry name" value="Galactose-bd-like_sf"/>
</dbReference>
<dbReference type="EMBL" id="ABJB010780436">
    <property type="status" value="NOT_ANNOTATED_CDS"/>
    <property type="molecule type" value="Genomic_DNA"/>
</dbReference>
<accession>B7P303</accession>
<dbReference type="GO" id="GO:0010185">
    <property type="term" value="P:regulation of cellular defense response"/>
    <property type="evidence" value="ECO:0007669"/>
    <property type="project" value="UniProtKB-ARBA"/>
</dbReference>
<proteinExistence type="evidence at protein level"/>
<evidence type="ECO:0000313" key="10">
    <source>
        <dbReference type="EnsemblMetazoa" id="ISCW000701-PA"/>
    </source>
</evidence>
<keyword evidence="6" id="KW-0106">Calcium</keyword>
<evidence type="ECO:0007829" key="12">
    <source>
        <dbReference type="PeptideAtlas" id="B7P303"/>
    </source>
</evidence>
<dbReference type="VEuPathDB" id="VectorBase:ISCP_020742"/>
<keyword evidence="12" id="KW-1267">Proteomics identification</keyword>
<comment type="similarity">
    <text evidence="2">Belongs to the fucolectin family.</text>
</comment>
<dbReference type="EnsemblMetazoa" id="ISCW000701-RA">
    <property type="protein sequence ID" value="ISCW000701-PA"/>
    <property type="gene ID" value="ISCW000701"/>
</dbReference>
<evidence type="ECO:0000256" key="3">
    <source>
        <dbReference type="ARBA" id="ARBA00011233"/>
    </source>
</evidence>
<evidence type="ECO:0000256" key="7">
    <source>
        <dbReference type="ARBA" id="ARBA00023157"/>
    </source>
</evidence>
<dbReference type="GO" id="GO:0001868">
    <property type="term" value="P:regulation of complement activation, lectin pathway"/>
    <property type="evidence" value="ECO:0007669"/>
    <property type="project" value="UniProtKB-ARBA"/>
</dbReference>
<dbReference type="EMBL" id="DS625605">
    <property type="protein sequence ID" value="EEC00975.1"/>
    <property type="molecule type" value="Genomic_DNA"/>
</dbReference>
<dbReference type="EMBL" id="ABJB011093694">
    <property type="status" value="NOT_ANNOTATED_CDS"/>
    <property type="molecule type" value="Genomic_DNA"/>
</dbReference>
<dbReference type="VEuPathDB" id="VectorBase:ISCI000701"/>
<feature type="domain" description="Fucolectin tachylectin-4 pentraxin-1" evidence="8">
    <location>
        <begin position="279"/>
        <end position="446"/>
    </location>
</feature>
<dbReference type="InterPro" id="IPR051941">
    <property type="entry name" value="BG_Antigen-Binding_Lectin"/>
</dbReference>
<dbReference type="InParanoid" id="B7P303"/>
<evidence type="ECO:0000256" key="4">
    <source>
        <dbReference type="ARBA" id="ARBA00022723"/>
    </source>
</evidence>
<dbReference type="Pfam" id="PF07258">
    <property type="entry name" value="COMM_domain"/>
    <property type="match status" value="1"/>
</dbReference>
<dbReference type="SUPFAM" id="SSF49785">
    <property type="entry name" value="Galactose-binding domain-like"/>
    <property type="match status" value="1"/>
</dbReference>
<sequence length="446" mass="49723">MLGETAHVVTYLDGVADSACGLRGPSFDRYSDLWTLSEFWQSNAAWRACFESWRTSAGTPESTLGRIPASHRAAARAVLERRSDSVLRHLLLGTVSGPFLTDFDWAVKLVLGSDRVSSLGVPLTALELCLRDHTGPRRLCLELGSAELLALVGALEAAHKASEARDGLRTAFRCRSFLLSGFAHTFAHLVLGDGYLTTAGTFRNDKKVGRLPDRGRVFECLNRCERNPPCACIRMSNTKKPSCDLLTPFPHGKPLVAKGFIYYAANKYRDTLYNDSGAGVNYALKKKAQQSSTYELYGIHYTPEKAVDGSHNTDGLKPPYFAHTADSYWNELCPWWMVDLAQDITVTGVRIRNRKEWGDRLHDFDVRVGPVPITSEFNDVHFKGNTRCHYHEKGGIEEEALLFLECKPCPVRGRYVSIQITQNCTDCMEPLKNVLQLAEVEVFGLP</sequence>
<reference evidence="9 11" key="1">
    <citation type="submission" date="2008-03" db="EMBL/GenBank/DDBJ databases">
        <title>Annotation of Ixodes scapularis.</title>
        <authorList>
            <consortium name="Ixodes scapularis Genome Project Consortium"/>
            <person name="Caler E."/>
            <person name="Hannick L.I."/>
            <person name="Bidwell S."/>
            <person name="Joardar V."/>
            <person name="Thiagarajan M."/>
            <person name="Amedeo P."/>
            <person name="Galinsky K.J."/>
            <person name="Schobel S."/>
            <person name="Inman J."/>
            <person name="Hostetler J."/>
            <person name="Miller J."/>
            <person name="Hammond M."/>
            <person name="Megy K."/>
            <person name="Lawson D."/>
            <person name="Kodira C."/>
            <person name="Sutton G."/>
            <person name="Meyer J."/>
            <person name="Hill C.A."/>
            <person name="Birren B."/>
            <person name="Nene V."/>
            <person name="Collins F."/>
            <person name="Alarcon-Chaidez F."/>
            <person name="Wikel S."/>
            <person name="Strausberg R."/>
        </authorList>
    </citation>
    <scope>NUCLEOTIDE SEQUENCE [LARGE SCALE GENOMIC DNA]</scope>
    <source>
        <strain evidence="11">Wikel</strain>
        <strain evidence="9">Wikel colony</strain>
    </source>
</reference>
<evidence type="ECO:0000313" key="9">
    <source>
        <dbReference type="EMBL" id="EEC00975.1"/>
    </source>
</evidence>
<dbReference type="HOGENOM" id="CLU_614342_0_0_1"/>
<dbReference type="GO" id="GO:0042806">
    <property type="term" value="F:fucose binding"/>
    <property type="evidence" value="ECO:0007669"/>
    <property type="project" value="UniProtKB-ARBA"/>
</dbReference>
<evidence type="ECO:0000256" key="1">
    <source>
        <dbReference type="ARBA" id="ARBA00002219"/>
    </source>
</evidence>
<dbReference type="Proteomes" id="UP000001555">
    <property type="component" value="Unassembled WGS sequence"/>
</dbReference>
<comment type="function">
    <text evidence="1">Acts as a defensive agent. Recognizes blood group fucosylated oligosaccharides including A, B, H and Lewis B-type antigens. Does not recognize Lewis A antigen and has low affinity for monovalent haptens.</text>
</comment>
<dbReference type="Pfam" id="PF00754">
    <property type="entry name" value="F5_F8_type_C"/>
    <property type="match status" value="1"/>
</dbReference>
<evidence type="ECO:0000256" key="6">
    <source>
        <dbReference type="ARBA" id="ARBA00022837"/>
    </source>
</evidence>
<gene>
    <name evidence="9" type="ORF">IscW_ISCW000701</name>
</gene>
<dbReference type="PaxDb" id="6945-B7P303"/>
<evidence type="ECO:0000256" key="2">
    <source>
        <dbReference type="ARBA" id="ARBA00010147"/>
    </source>
</evidence>
<dbReference type="EMBL" id="ABJB010102925">
    <property type="status" value="NOT_ANNOTATED_CDS"/>
    <property type="molecule type" value="Genomic_DNA"/>
</dbReference>
<dbReference type="EMBL" id="ABJB010066104">
    <property type="status" value="NOT_ANNOTATED_CDS"/>
    <property type="molecule type" value="Genomic_DNA"/>
</dbReference>
<evidence type="ECO:0000313" key="11">
    <source>
        <dbReference type="Proteomes" id="UP000001555"/>
    </source>
</evidence>
<dbReference type="EMBL" id="ABJB011139142">
    <property type="status" value="NOT_ANNOTATED_CDS"/>
    <property type="molecule type" value="Genomic_DNA"/>
</dbReference>
<dbReference type="EMBL" id="ABJB010917075">
    <property type="status" value="NOT_ANNOTATED_CDS"/>
    <property type="molecule type" value="Genomic_DNA"/>
</dbReference>